<dbReference type="InterPro" id="IPR051537">
    <property type="entry name" value="DNA_Adenine_Mtase"/>
</dbReference>
<evidence type="ECO:0000313" key="9">
    <source>
        <dbReference type="Proteomes" id="UP000604730"/>
    </source>
</evidence>
<evidence type="ECO:0000256" key="6">
    <source>
        <dbReference type="ARBA" id="ARBA00047942"/>
    </source>
</evidence>
<keyword evidence="4" id="KW-0949">S-adenosyl-L-methionine</keyword>
<evidence type="ECO:0000259" key="7">
    <source>
        <dbReference type="Pfam" id="PF02384"/>
    </source>
</evidence>
<evidence type="ECO:0000313" key="8">
    <source>
        <dbReference type="EMBL" id="MBK5898632.1"/>
    </source>
</evidence>
<dbReference type="GO" id="GO:0032259">
    <property type="term" value="P:methylation"/>
    <property type="evidence" value="ECO:0007669"/>
    <property type="project" value="UniProtKB-KW"/>
</dbReference>
<evidence type="ECO:0000256" key="1">
    <source>
        <dbReference type="ARBA" id="ARBA00011900"/>
    </source>
</evidence>
<dbReference type="PRINTS" id="PR00507">
    <property type="entry name" value="N12N6MTFRASE"/>
</dbReference>
<feature type="domain" description="DNA methylase adenine-specific" evidence="7">
    <location>
        <begin position="10"/>
        <end position="207"/>
    </location>
</feature>
<dbReference type="PANTHER" id="PTHR42933">
    <property type="entry name" value="SLR6095 PROTEIN"/>
    <property type="match status" value="1"/>
</dbReference>
<gene>
    <name evidence="8" type="ORF">JJN12_12765</name>
</gene>
<dbReference type="EC" id="2.1.1.72" evidence="1"/>
<keyword evidence="9" id="KW-1185">Reference proteome</keyword>
<sequence>MEDFSAEAYRKKLKENGVFHTDSRLAEIMKNYGKKNPKNVYDPTCGVGSLLSAFDDDIPKYGQELEESYLNEAKKSLRNFTGALGNTLTTPAFMDIRFDLIVANYPFSVKWEPAEDDIRFKDWCTVPPPSKADFAFIMHMMYLLADDGICVCLSFPGILYRGAREGKIRAELVARGYVKKVIQIPGGYFKDTNIATSLLILSKAPTDGFVEFEDLQLNKSIRASLDEIKGNDFNLAVSNYIFEDIQKECIDPVINSNECKHLFLKNLKDSLEFYRIDAELQSDVLGRKEAKNDFFKLCDDAVNVIKKFALEIVKTG</sequence>
<name>A0ABS1J3A5_9FIRM</name>
<dbReference type="Gene3D" id="3.40.50.150">
    <property type="entry name" value="Vaccinia Virus protein VP39"/>
    <property type="match status" value="1"/>
</dbReference>
<dbReference type="Proteomes" id="UP000604730">
    <property type="component" value="Unassembled WGS sequence"/>
</dbReference>
<protein>
    <recommendedName>
        <fullName evidence="1">site-specific DNA-methyltransferase (adenine-specific)</fullName>
        <ecNumber evidence="1">2.1.1.72</ecNumber>
    </recommendedName>
</protein>
<dbReference type="InterPro" id="IPR003356">
    <property type="entry name" value="DNA_methylase_A-5"/>
</dbReference>
<dbReference type="EMBL" id="JAEPRJ010000001">
    <property type="protein sequence ID" value="MBK5898632.1"/>
    <property type="molecule type" value="Genomic_DNA"/>
</dbReference>
<accession>A0ABS1J3A5</accession>
<keyword evidence="5" id="KW-0680">Restriction system</keyword>
<dbReference type="SUPFAM" id="SSF53335">
    <property type="entry name" value="S-adenosyl-L-methionine-dependent methyltransferases"/>
    <property type="match status" value="1"/>
</dbReference>
<reference evidence="8 9" key="1">
    <citation type="submission" date="2021-01" db="EMBL/GenBank/DDBJ databases">
        <title>Isolation and description of Catonella massiliensis sp. nov., a novel Catonella species, isolated from a stable periodontitis subject.</title>
        <authorList>
            <person name="Antezack A."/>
            <person name="Boxberger M."/>
            <person name="La Scola B."/>
            <person name="Monnet-Corti V."/>
        </authorList>
    </citation>
    <scope>NUCLEOTIDE SEQUENCE [LARGE SCALE GENOMIC DNA]</scope>
    <source>
        <strain evidence="8 9">Marseille-Q4567</strain>
    </source>
</reference>
<comment type="caution">
    <text evidence="8">The sequence shown here is derived from an EMBL/GenBank/DDBJ whole genome shotgun (WGS) entry which is preliminary data.</text>
</comment>
<keyword evidence="2 8" id="KW-0489">Methyltransferase</keyword>
<proteinExistence type="predicted"/>
<dbReference type="PANTHER" id="PTHR42933:SF1">
    <property type="entry name" value="SITE-SPECIFIC DNA-METHYLTRANSFERASE (ADENINE-SPECIFIC)"/>
    <property type="match status" value="1"/>
</dbReference>
<evidence type="ECO:0000256" key="2">
    <source>
        <dbReference type="ARBA" id="ARBA00022603"/>
    </source>
</evidence>
<evidence type="ECO:0000256" key="4">
    <source>
        <dbReference type="ARBA" id="ARBA00022691"/>
    </source>
</evidence>
<organism evidence="8 9">
    <name type="scientific">Catonella massiliensis</name>
    <dbReference type="NCBI Taxonomy" id="2799636"/>
    <lineage>
        <taxon>Bacteria</taxon>
        <taxon>Bacillati</taxon>
        <taxon>Bacillota</taxon>
        <taxon>Clostridia</taxon>
        <taxon>Lachnospirales</taxon>
        <taxon>Lachnospiraceae</taxon>
        <taxon>Catonella</taxon>
    </lineage>
</organism>
<dbReference type="InterPro" id="IPR029063">
    <property type="entry name" value="SAM-dependent_MTases_sf"/>
</dbReference>
<keyword evidence="3" id="KW-0808">Transferase</keyword>
<evidence type="ECO:0000256" key="3">
    <source>
        <dbReference type="ARBA" id="ARBA00022679"/>
    </source>
</evidence>
<evidence type="ECO:0000256" key="5">
    <source>
        <dbReference type="ARBA" id="ARBA00022747"/>
    </source>
</evidence>
<dbReference type="GO" id="GO:0008168">
    <property type="term" value="F:methyltransferase activity"/>
    <property type="evidence" value="ECO:0007669"/>
    <property type="project" value="UniProtKB-KW"/>
</dbReference>
<comment type="catalytic activity">
    <reaction evidence="6">
        <text>a 2'-deoxyadenosine in DNA + S-adenosyl-L-methionine = an N(6)-methyl-2'-deoxyadenosine in DNA + S-adenosyl-L-homocysteine + H(+)</text>
        <dbReference type="Rhea" id="RHEA:15197"/>
        <dbReference type="Rhea" id="RHEA-COMP:12418"/>
        <dbReference type="Rhea" id="RHEA-COMP:12419"/>
        <dbReference type="ChEBI" id="CHEBI:15378"/>
        <dbReference type="ChEBI" id="CHEBI:57856"/>
        <dbReference type="ChEBI" id="CHEBI:59789"/>
        <dbReference type="ChEBI" id="CHEBI:90615"/>
        <dbReference type="ChEBI" id="CHEBI:90616"/>
        <dbReference type="EC" id="2.1.1.72"/>
    </reaction>
</comment>
<dbReference type="Pfam" id="PF02384">
    <property type="entry name" value="N6_Mtase"/>
    <property type="match status" value="1"/>
</dbReference>
<dbReference type="RefSeq" id="WP_208430036.1">
    <property type="nucleotide sequence ID" value="NZ_JAEPRJ010000001.1"/>
</dbReference>